<sequence length="73" mass="7892">MDTDLALILGLIIAAFTVPSVMSAISERRPPRASVLTILIAIGLVTYAVMLKPGGYSVEEIPDVFFRVVGRFL</sequence>
<evidence type="ECO:0000256" key="1">
    <source>
        <dbReference type="SAM" id="Phobius"/>
    </source>
</evidence>
<feature type="transmembrane region" description="Helical" evidence="1">
    <location>
        <begin position="33"/>
        <end position="51"/>
    </location>
</feature>
<keyword evidence="3" id="KW-1185">Reference proteome</keyword>
<dbReference type="RefSeq" id="WP_222505549.1">
    <property type="nucleotide sequence ID" value="NZ_JAHVJA010000007.1"/>
</dbReference>
<keyword evidence="1" id="KW-1133">Transmembrane helix</keyword>
<evidence type="ECO:0000313" key="2">
    <source>
        <dbReference type="EMBL" id="MBY6140755.1"/>
    </source>
</evidence>
<protein>
    <recommendedName>
        <fullName evidence="4">50S ribosomal protein L35</fullName>
    </recommendedName>
</protein>
<organism evidence="2 3">
    <name type="scientific">Leisingera daeponensis</name>
    <dbReference type="NCBI Taxonomy" id="405746"/>
    <lineage>
        <taxon>Bacteria</taxon>
        <taxon>Pseudomonadati</taxon>
        <taxon>Pseudomonadota</taxon>
        <taxon>Alphaproteobacteria</taxon>
        <taxon>Rhodobacterales</taxon>
        <taxon>Roseobacteraceae</taxon>
        <taxon>Leisingera</taxon>
    </lineage>
</organism>
<reference evidence="2 3" key="1">
    <citation type="submission" date="2021-06" db="EMBL/GenBank/DDBJ databases">
        <title>50 bacteria genomes isolated from Dapeng, Shenzhen, China.</title>
        <authorList>
            <person name="Zheng W."/>
            <person name="Yu S."/>
            <person name="Huang Y."/>
        </authorList>
    </citation>
    <scope>NUCLEOTIDE SEQUENCE [LARGE SCALE GENOMIC DNA]</scope>
    <source>
        <strain evidence="2 3">DP1N14-2</strain>
    </source>
</reference>
<name>A0ABS7NHT2_9RHOB</name>
<gene>
    <name evidence="2" type="ORF">KUV26_15045</name>
</gene>
<proteinExistence type="predicted"/>
<keyword evidence="1" id="KW-0472">Membrane</keyword>
<accession>A0ABS7NHT2</accession>
<dbReference type="Proteomes" id="UP000766629">
    <property type="component" value="Unassembled WGS sequence"/>
</dbReference>
<dbReference type="EMBL" id="JAHVJA010000007">
    <property type="protein sequence ID" value="MBY6140755.1"/>
    <property type="molecule type" value="Genomic_DNA"/>
</dbReference>
<evidence type="ECO:0000313" key="3">
    <source>
        <dbReference type="Proteomes" id="UP000766629"/>
    </source>
</evidence>
<keyword evidence="1" id="KW-0812">Transmembrane</keyword>
<comment type="caution">
    <text evidence="2">The sequence shown here is derived from an EMBL/GenBank/DDBJ whole genome shotgun (WGS) entry which is preliminary data.</text>
</comment>
<evidence type="ECO:0008006" key="4">
    <source>
        <dbReference type="Google" id="ProtNLM"/>
    </source>
</evidence>